<dbReference type="InterPro" id="IPR009597">
    <property type="entry name" value="DUF1206"/>
</dbReference>
<dbReference type="STRING" id="1666911.HLUCCA11_10315"/>
<feature type="domain" description="DUF1206" evidence="2">
    <location>
        <begin position="208"/>
        <end position="277"/>
    </location>
</feature>
<evidence type="ECO:0000313" key="3">
    <source>
        <dbReference type="EMBL" id="KPQ35635.1"/>
    </source>
</evidence>
<keyword evidence="1" id="KW-0472">Membrane</keyword>
<dbReference type="AlphaFoldDB" id="A0A0P7ZL46"/>
<evidence type="ECO:0000313" key="4">
    <source>
        <dbReference type="Proteomes" id="UP000050465"/>
    </source>
</evidence>
<dbReference type="EMBL" id="LJZR01000011">
    <property type="protein sequence ID" value="KPQ35635.1"/>
    <property type="molecule type" value="Genomic_DNA"/>
</dbReference>
<sequence>MAQPKSHNKLFEKWSFEKWIVYYARFGYGAKGILYGSTGILALSEAFDLNSGEAVDSTGALRTIAHQPFGRTIAIIIAFSLMGYVVWRFIQTFLDPEHKGCDKSDIVRRVSYGCSGLVYGSIAYSVIEILSDLDDLDDLNEGRTASEWAFLIMTQPFGRWLVGGAGLLFFGIGCYYFYRAIKAEFRKRLKLNQMGSISIAWATVVGQVGIAARGVVYIVIGIYGMRAAWEINAEMIKTSEGALSLFEGKPTDEVILATLGLGFVAYAAHMGFQAVYRSIDPL</sequence>
<proteinExistence type="predicted"/>
<feature type="transmembrane region" description="Helical" evidence="1">
    <location>
        <begin position="254"/>
        <end position="276"/>
    </location>
</feature>
<comment type="caution">
    <text evidence="3">The sequence shown here is derived from an EMBL/GenBank/DDBJ whole genome shotgun (WGS) entry which is preliminary data.</text>
</comment>
<dbReference type="Pfam" id="PF06724">
    <property type="entry name" value="DUF1206"/>
    <property type="match status" value="3"/>
</dbReference>
<gene>
    <name evidence="3" type="ORF">HLUCCA11_10315</name>
</gene>
<feature type="transmembrane region" description="Helical" evidence="1">
    <location>
        <begin position="199"/>
        <end position="225"/>
    </location>
</feature>
<keyword evidence="1" id="KW-0812">Transmembrane</keyword>
<name>A0A0P7ZL46_9CYAN</name>
<evidence type="ECO:0000256" key="1">
    <source>
        <dbReference type="SAM" id="Phobius"/>
    </source>
</evidence>
<feature type="domain" description="DUF1206" evidence="2">
    <location>
        <begin position="111"/>
        <end position="182"/>
    </location>
</feature>
<keyword evidence="1" id="KW-1133">Transmembrane helix</keyword>
<feature type="domain" description="DUF1206" evidence="2">
    <location>
        <begin position="26"/>
        <end position="93"/>
    </location>
</feature>
<accession>A0A0P7ZL46</accession>
<feature type="transmembrane region" description="Helical" evidence="1">
    <location>
        <begin position="72"/>
        <end position="90"/>
    </location>
</feature>
<reference evidence="3 4" key="1">
    <citation type="submission" date="2015-09" db="EMBL/GenBank/DDBJ databases">
        <title>Identification and resolution of microdiversity through metagenomic sequencing of parallel consortia.</title>
        <authorList>
            <person name="Nelson W.C."/>
            <person name="Romine M.F."/>
            <person name="Lindemann S.R."/>
        </authorList>
    </citation>
    <scope>NUCLEOTIDE SEQUENCE [LARGE SCALE GENOMIC DNA]</scope>
    <source>
        <strain evidence="3">Ana</strain>
    </source>
</reference>
<protein>
    <recommendedName>
        <fullName evidence="2">DUF1206 domain-containing protein</fullName>
    </recommendedName>
</protein>
<evidence type="ECO:0000259" key="2">
    <source>
        <dbReference type="Pfam" id="PF06724"/>
    </source>
</evidence>
<organism evidence="3 4">
    <name type="scientific">Phormidesmis priestleyi Ana</name>
    <dbReference type="NCBI Taxonomy" id="1666911"/>
    <lineage>
        <taxon>Bacteria</taxon>
        <taxon>Bacillati</taxon>
        <taxon>Cyanobacteriota</taxon>
        <taxon>Cyanophyceae</taxon>
        <taxon>Leptolyngbyales</taxon>
        <taxon>Leptolyngbyaceae</taxon>
        <taxon>Phormidesmis</taxon>
    </lineage>
</organism>
<dbReference type="Proteomes" id="UP000050465">
    <property type="component" value="Unassembled WGS sequence"/>
</dbReference>
<feature type="transmembrane region" description="Helical" evidence="1">
    <location>
        <begin position="157"/>
        <end position="178"/>
    </location>
</feature>